<evidence type="ECO:0000256" key="1">
    <source>
        <dbReference type="ARBA" id="ARBA00001947"/>
    </source>
</evidence>
<evidence type="ECO:0000256" key="3">
    <source>
        <dbReference type="ARBA" id="ARBA00022490"/>
    </source>
</evidence>
<accession>A0A7V0Z7W2</accession>
<comment type="caution">
    <text evidence="11">The sequence shown here is derived from an EMBL/GenBank/DDBJ whole genome shotgun (WGS) entry which is preliminary data.</text>
</comment>
<evidence type="ECO:0000256" key="6">
    <source>
        <dbReference type="ARBA" id="ARBA00023002"/>
    </source>
</evidence>
<dbReference type="SUPFAM" id="SSF51735">
    <property type="entry name" value="NAD(P)-binding Rossmann-fold domains"/>
    <property type="match status" value="1"/>
</dbReference>
<dbReference type="FunFam" id="3.40.50.720:FF:000068">
    <property type="entry name" value="Sorbitol dehydrogenase"/>
    <property type="match status" value="1"/>
</dbReference>
<dbReference type="EMBL" id="DSKY01000022">
    <property type="protein sequence ID" value="HDY60159.1"/>
    <property type="molecule type" value="Genomic_DNA"/>
</dbReference>
<proteinExistence type="inferred from homology"/>
<evidence type="ECO:0000256" key="4">
    <source>
        <dbReference type="ARBA" id="ARBA00022723"/>
    </source>
</evidence>
<dbReference type="InterPro" id="IPR013154">
    <property type="entry name" value="ADH-like_N"/>
</dbReference>
<reference evidence="11" key="1">
    <citation type="journal article" date="2020" name="mSystems">
        <title>Genome- and Community-Level Interaction Insights into Carbon Utilization and Element Cycling Functions of Hydrothermarchaeota in Hydrothermal Sediment.</title>
        <authorList>
            <person name="Zhou Z."/>
            <person name="Liu Y."/>
            <person name="Xu W."/>
            <person name="Pan J."/>
            <person name="Luo Z.H."/>
            <person name="Li M."/>
        </authorList>
    </citation>
    <scope>NUCLEOTIDE SEQUENCE [LARGE SCALE GENOMIC DNA]</scope>
    <source>
        <strain evidence="11">SpSt-258</strain>
    </source>
</reference>
<dbReference type="SUPFAM" id="SSF50129">
    <property type="entry name" value="GroES-like"/>
    <property type="match status" value="1"/>
</dbReference>
<dbReference type="Pfam" id="PF00107">
    <property type="entry name" value="ADH_zinc_N"/>
    <property type="match status" value="1"/>
</dbReference>
<evidence type="ECO:0000256" key="7">
    <source>
        <dbReference type="ARBA" id="ARBA00023027"/>
    </source>
</evidence>
<feature type="domain" description="Enoyl reductase (ER)" evidence="10">
    <location>
        <begin position="15"/>
        <end position="343"/>
    </location>
</feature>
<dbReference type="NCBIfam" id="TIGR00692">
    <property type="entry name" value="tdh"/>
    <property type="match status" value="1"/>
</dbReference>
<keyword evidence="4 9" id="KW-0479">Metal-binding</keyword>
<sequence length="345" mass="37705">MTTMKAVVKTKSEPGAELLDVPVPTPGPNEVLVKVLATSICGTDLHIFQWNEWAEKRIKKIPQIMGHELCGQVVEVGANVQHIKKDDIISAETHIACGYCYLCRIGLAHICGNVKIFGVDIDGVFAEYAVVPANNAWVIEDKIPNDYVSVMEPLGNAIHTVLAGEIAGNTVLITGCGPIGLMSIAVCKTCGATKIIATEVNEYRLHLAKKLGADIVLNPKKNKIVETIMENTNGKGVDVVLEMSGNQSAITEGLKVLRPGGRYSILGIPDKPLKIDLAEIVFKYFTIQGINGRLMFSTWYKTTRFLASGRIDLEPVITHKFRLEEFQKGMELMESGNCGKILLYP</sequence>
<evidence type="ECO:0000256" key="2">
    <source>
        <dbReference type="ARBA" id="ARBA00008072"/>
    </source>
</evidence>
<organism evidence="11">
    <name type="scientific">candidate division WOR-3 bacterium</name>
    <dbReference type="NCBI Taxonomy" id="2052148"/>
    <lineage>
        <taxon>Bacteria</taxon>
        <taxon>Bacteria division WOR-3</taxon>
    </lineage>
</organism>
<name>A0A7V0Z7W2_UNCW3</name>
<dbReference type="GO" id="GO:0008743">
    <property type="term" value="F:L-threonine 3-dehydrogenase activity"/>
    <property type="evidence" value="ECO:0007669"/>
    <property type="project" value="UniProtKB-UniRule"/>
</dbReference>
<dbReference type="Pfam" id="PF08240">
    <property type="entry name" value="ADH_N"/>
    <property type="match status" value="1"/>
</dbReference>
<dbReference type="InterPro" id="IPR020843">
    <property type="entry name" value="ER"/>
</dbReference>
<dbReference type="SMART" id="SM00829">
    <property type="entry name" value="PKS_ER"/>
    <property type="match status" value="1"/>
</dbReference>
<dbReference type="NCBIfam" id="NF003808">
    <property type="entry name" value="PRK05396.1"/>
    <property type="match status" value="1"/>
</dbReference>
<comment type="cofactor">
    <cofactor evidence="1 9">
        <name>Zn(2+)</name>
        <dbReference type="ChEBI" id="CHEBI:29105"/>
    </cofactor>
</comment>
<dbReference type="PANTHER" id="PTHR43401:SF2">
    <property type="entry name" value="L-THREONINE 3-DEHYDROGENASE"/>
    <property type="match status" value="1"/>
</dbReference>
<keyword evidence="7" id="KW-0520">NAD</keyword>
<evidence type="ECO:0000313" key="11">
    <source>
        <dbReference type="EMBL" id="HDY60159.1"/>
    </source>
</evidence>
<keyword evidence="6 11" id="KW-0560">Oxidoreductase</keyword>
<keyword evidence="5 9" id="KW-0862">Zinc</keyword>
<evidence type="ECO:0000259" key="10">
    <source>
        <dbReference type="SMART" id="SM00829"/>
    </source>
</evidence>
<comment type="similarity">
    <text evidence="2 9">Belongs to the zinc-containing alcohol dehydrogenase family.</text>
</comment>
<dbReference type="Gene3D" id="3.90.180.10">
    <property type="entry name" value="Medium-chain alcohol dehydrogenases, catalytic domain"/>
    <property type="match status" value="1"/>
</dbReference>
<evidence type="ECO:0000256" key="8">
    <source>
        <dbReference type="NCBIfam" id="TIGR00692"/>
    </source>
</evidence>
<dbReference type="InterPro" id="IPR036291">
    <property type="entry name" value="NAD(P)-bd_dom_sf"/>
</dbReference>
<evidence type="ECO:0000256" key="5">
    <source>
        <dbReference type="ARBA" id="ARBA00022833"/>
    </source>
</evidence>
<dbReference type="InterPro" id="IPR002328">
    <property type="entry name" value="ADH_Zn_CS"/>
</dbReference>
<protein>
    <recommendedName>
        <fullName evidence="8">L-threonine 3-dehydrogenase</fullName>
        <ecNumber evidence="8">1.1.1.103</ecNumber>
    </recommendedName>
</protein>
<dbReference type="PROSITE" id="PS00059">
    <property type="entry name" value="ADH_ZINC"/>
    <property type="match status" value="1"/>
</dbReference>
<dbReference type="PANTHER" id="PTHR43401">
    <property type="entry name" value="L-THREONINE 3-DEHYDROGENASE"/>
    <property type="match status" value="1"/>
</dbReference>
<dbReference type="Gene3D" id="3.40.50.720">
    <property type="entry name" value="NAD(P)-binding Rossmann-like Domain"/>
    <property type="match status" value="1"/>
</dbReference>
<dbReference type="InterPro" id="IPR050129">
    <property type="entry name" value="Zn_alcohol_dh"/>
</dbReference>
<dbReference type="EC" id="1.1.1.103" evidence="8"/>
<evidence type="ECO:0000256" key="9">
    <source>
        <dbReference type="RuleBase" id="RU361277"/>
    </source>
</evidence>
<gene>
    <name evidence="11" type="primary">tdh</name>
    <name evidence="11" type="ORF">ENP86_11555</name>
</gene>
<keyword evidence="3" id="KW-0963">Cytoplasm</keyword>
<dbReference type="InterPro" id="IPR011032">
    <property type="entry name" value="GroES-like_sf"/>
</dbReference>
<dbReference type="AlphaFoldDB" id="A0A7V0Z7W2"/>
<dbReference type="InterPro" id="IPR004627">
    <property type="entry name" value="L-Threonine_3-DHase"/>
</dbReference>
<dbReference type="GO" id="GO:0008270">
    <property type="term" value="F:zinc ion binding"/>
    <property type="evidence" value="ECO:0007669"/>
    <property type="project" value="InterPro"/>
</dbReference>
<dbReference type="GO" id="GO:0006567">
    <property type="term" value="P:L-threonine catabolic process"/>
    <property type="evidence" value="ECO:0007669"/>
    <property type="project" value="UniProtKB-UniRule"/>
</dbReference>
<dbReference type="InterPro" id="IPR013149">
    <property type="entry name" value="ADH-like_C"/>
</dbReference>